<dbReference type="Proteomes" id="UP000076502">
    <property type="component" value="Unassembled WGS sequence"/>
</dbReference>
<sequence length="78" mass="9179">NMSLKTHYLHSHLDFCPPNLGDVSDEHGECFHQDISKMEKRYQGKDMCTMLADYCWTLISDNKEHTNVKQGEQFFKLI</sequence>
<dbReference type="EMBL" id="KQ435015">
    <property type="protein sequence ID" value="KZC13877.1"/>
    <property type="molecule type" value="Genomic_DNA"/>
</dbReference>
<name>A0A154PQ74_DUFNO</name>
<dbReference type="PANTHER" id="PTHR46114">
    <property type="entry name" value="APPLE DOMAIN-CONTAINING PROTEIN"/>
    <property type="match status" value="1"/>
</dbReference>
<proteinExistence type="predicted"/>
<reference evidence="1 2" key="1">
    <citation type="submission" date="2015-07" db="EMBL/GenBank/DDBJ databases">
        <title>The genome of Dufourea novaeangliae.</title>
        <authorList>
            <person name="Pan H."/>
            <person name="Kapheim K."/>
        </authorList>
    </citation>
    <scope>NUCLEOTIDE SEQUENCE [LARGE SCALE GENOMIC DNA]</scope>
    <source>
        <strain evidence="1">0120121106</strain>
        <tissue evidence="1">Whole body</tissue>
    </source>
</reference>
<accession>A0A154PQ74</accession>
<evidence type="ECO:0000313" key="2">
    <source>
        <dbReference type="Proteomes" id="UP000076502"/>
    </source>
</evidence>
<dbReference type="PANTHER" id="PTHR46114:SF2">
    <property type="entry name" value="CULLIN N-TERMINAL DOMAIN-CONTAINING PROTEIN"/>
    <property type="match status" value="1"/>
</dbReference>
<gene>
    <name evidence="1" type="ORF">WN55_06213</name>
</gene>
<evidence type="ECO:0000313" key="1">
    <source>
        <dbReference type="EMBL" id="KZC13877.1"/>
    </source>
</evidence>
<dbReference type="AlphaFoldDB" id="A0A154PQ74"/>
<keyword evidence="2" id="KW-1185">Reference proteome</keyword>
<feature type="non-terminal residue" evidence="1">
    <location>
        <position position="1"/>
    </location>
</feature>
<protein>
    <submittedName>
        <fullName evidence="1">Uncharacterized protein</fullName>
    </submittedName>
</protein>
<organism evidence="1 2">
    <name type="scientific">Dufourea novaeangliae</name>
    <name type="common">Sweat bee</name>
    <dbReference type="NCBI Taxonomy" id="178035"/>
    <lineage>
        <taxon>Eukaryota</taxon>
        <taxon>Metazoa</taxon>
        <taxon>Ecdysozoa</taxon>
        <taxon>Arthropoda</taxon>
        <taxon>Hexapoda</taxon>
        <taxon>Insecta</taxon>
        <taxon>Pterygota</taxon>
        <taxon>Neoptera</taxon>
        <taxon>Endopterygota</taxon>
        <taxon>Hymenoptera</taxon>
        <taxon>Apocrita</taxon>
        <taxon>Aculeata</taxon>
        <taxon>Apoidea</taxon>
        <taxon>Anthophila</taxon>
        <taxon>Halictidae</taxon>
        <taxon>Rophitinae</taxon>
        <taxon>Dufourea</taxon>
    </lineage>
</organism>